<name>A0A5C7AUG4_9FLAO</name>
<evidence type="ECO:0000313" key="2">
    <source>
        <dbReference type="EMBL" id="TXE10145.1"/>
    </source>
</evidence>
<evidence type="ECO:0000313" key="3">
    <source>
        <dbReference type="Proteomes" id="UP000321790"/>
    </source>
</evidence>
<dbReference type="AlphaFoldDB" id="A0A5C7AUG4"/>
<reference evidence="3" key="1">
    <citation type="submission" date="2019-08" db="EMBL/GenBank/DDBJ databases">
        <title>Seonamhaeicola sediminis sp. nov., isolated from marine sediment.</title>
        <authorList>
            <person name="Cao W.R."/>
        </authorList>
    </citation>
    <scope>NUCLEOTIDE SEQUENCE [LARGE SCALE GENOMIC DNA]</scope>
    <source>
        <strain evidence="3">Gy8</strain>
    </source>
</reference>
<feature type="signal peptide" evidence="1">
    <location>
        <begin position="1"/>
        <end position="19"/>
    </location>
</feature>
<keyword evidence="3" id="KW-1185">Reference proteome</keyword>
<dbReference type="EMBL" id="VOSC01000025">
    <property type="protein sequence ID" value="TXE10145.1"/>
    <property type="molecule type" value="Genomic_DNA"/>
</dbReference>
<dbReference type="RefSeq" id="WP_147136189.1">
    <property type="nucleotide sequence ID" value="NZ_VOSC01000025.1"/>
</dbReference>
<keyword evidence="1" id="KW-0732">Signal</keyword>
<protein>
    <recommendedName>
        <fullName evidence="4">DUF4168 domain-containing protein</fullName>
    </recommendedName>
</protein>
<dbReference type="OrthoDB" id="1448289at2"/>
<dbReference type="Proteomes" id="UP000321790">
    <property type="component" value="Unassembled WGS sequence"/>
</dbReference>
<evidence type="ECO:0008006" key="4">
    <source>
        <dbReference type="Google" id="ProtNLM"/>
    </source>
</evidence>
<gene>
    <name evidence="2" type="ORF">FUA26_11780</name>
</gene>
<accession>A0A5C7AUG4</accession>
<comment type="caution">
    <text evidence="2">The sequence shown here is derived from an EMBL/GenBank/DDBJ whole genome shotgun (WGS) entry which is preliminary data.</text>
</comment>
<evidence type="ECO:0000256" key="1">
    <source>
        <dbReference type="SAM" id="SignalP"/>
    </source>
</evidence>
<proteinExistence type="predicted"/>
<organism evidence="2 3">
    <name type="scientific">Seonamhaeicola algicola</name>
    <dbReference type="NCBI Taxonomy" id="1719036"/>
    <lineage>
        <taxon>Bacteria</taxon>
        <taxon>Pseudomonadati</taxon>
        <taxon>Bacteroidota</taxon>
        <taxon>Flavobacteriia</taxon>
        <taxon>Flavobacteriales</taxon>
        <taxon>Flavobacteriaceae</taxon>
    </lineage>
</organism>
<feature type="chain" id="PRO_5023062062" description="DUF4168 domain-containing protein" evidence="1">
    <location>
        <begin position="20"/>
        <end position="116"/>
    </location>
</feature>
<sequence length="116" mass="13425">MKKIVLAVLFMLTATVTFGQNKWQQKKIDYFVEAAAKEFKLDKKQTNKLLKVRATYFLEYMEIVKKAKSGAITPEEKKSQINAHNQKFNANLKAITGTDNVQPFLVRMRDELKNVK</sequence>